<name>A0A2S5TB12_9GAMM</name>
<gene>
    <name evidence="2" type="ORF">C3942_19995</name>
</gene>
<dbReference type="SUPFAM" id="SSF50969">
    <property type="entry name" value="YVTN repeat-like/Quinoprotein amine dehydrogenase"/>
    <property type="match status" value="1"/>
</dbReference>
<dbReference type="Proteomes" id="UP000238220">
    <property type="component" value="Unassembled WGS sequence"/>
</dbReference>
<dbReference type="EMBL" id="PSNW01000015">
    <property type="protein sequence ID" value="PPE72179.1"/>
    <property type="molecule type" value="Genomic_DNA"/>
</dbReference>
<keyword evidence="1" id="KW-0472">Membrane</keyword>
<dbReference type="Pfam" id="PF05096">
    <property type="entry name" value="Glu_cyclase_2"/>
    <property type="match status" value="1"/>
</dbReference>
<accession>A0A2S5TB12</accession>
<dbReference type="PANTHER" id="PTHR31270">
    <property type="entry name" value="GLUTAMINYL-PEPTIDE CYCLOTRANSFERASE"/>
    <property type="match status" value="1"/>
</dbReference>
<sequence length="382" mass="42598">MAFLTAFFTAFLAAGFFLAAAFFTAFLAAGFLAAAFFTAFFAAGFFAAFFTAFFAVVAMSQSSDLDGLRNAFRMSRRCNAHFPVVNIYLKINKKATPLSGATFSHPPDRMKKFAALCVLVVQFLACGMPANADGYSVSAVSYEVLRELPHDSKRFTQGLAFREGRMFESSGLYAQSALFETRLSDQQTLNQVALPRQVFAEGLALHGERLHLLSWREQRGFVFGLDLQLLSEFRFEGEGWGLASDGRQLVRSDGSSWLTFMDPETHRDLRRVQVHHGDRPIAQLNELEFARGWLLANLWYSDQVALVNPADGRLGGWLDLKPLRQRLPQGRELPQEAVLNGLAYDAEHDLLYVTGKWWPRMFGLRVDWPAAPAPAAAGSIDQ</sequence>
<dbReference type="GO" id="GO:0016603">
    <property type="term" value="F:glutaminyl-peptide cyclotransferase activity"/>
    <property type="evidence" value="ECO:0007669"/>
    <property type="project" value="InterPro"/>
</dbReference>
<evidence type="ECO:0000313" key="2">
    <source>
        <dbReference type="EMBL" id="PPE72179.1"/>
    </source>
</evidence>
<keyword evidence="3" id="KW-1185">Reference proteome</keyword>
<dbReference type="PANTHER" id="PTHR31270:SF1">
    <property type="entry name" value="GLUTAMINYL-PEPTIDE CYCLOTRANSFERASE"/>
    <property type="match status" value="1"/>
</dbReference>
<proteinExistence type="predicted"/>
<comment type="caution">
    <text evidence="2">The sequence shown here is derived from an EMBL/GenBank/DDBJ whole genome shotgun (WGS) entry which is preliminary data.</text>
</comment>
<dbReference type="InterPro" id="IPR011044">
    <property type="entry name" value="Quino_amine_DH_bsu"/>
</dbReference>
<keyword evidence="1" id="KW-1133">Transmembrane helix</keyword>
<dbReference type="InterPro" id="IPR007788">
    <property type="entry name" value="QCT"/>
</dbReference>
<reference evidence="2 3" key="1">
    <citation type="submission" date="2018-02" db="EMBL/GenBank/DDBJ databases">
        <title>Genome sequencing of Solimonas sp. HR-BB.</title>
        <authorList>
            <person name="Lee Y."/>
            <person name="Jeon C.O."/>
        </authorList>
    </citation>
    <scope>NUCLEOTIDE SEQUENCE [LARGE SCALE GENOMIC DNA]</scope>
    <source>
        <strain evidence="2 3">HR-BB</strain>
    </source>
</reference>
<evidence type="ECO:0000313" key="3">
    <source>
        <dbReference type="Proteomes" id="UP000238220"/>
    </source>
</evidence>
<dbReference type="AlphaFoldDB" id="A0A2S5TB12"/>
<organism evidence="2 3">
    <name type="scientific">Solimonas fluminis</name>
    <dbReference type="NCBI Taxonomy" id="2086571"/>
    <lineage>
        <taxon>Bacteria</taxon>
        <taxon>Pseudomonadati</taxon>
        <taxon>Pseudomonadota</taxon>
        <taxon>Gammaproteobacteria</taxon>
        <taxon>Nevskiales</taxon>
        <taxon>Nevskiaceae</taxon>
        <taxon>Solimonas</taxon>
    </lineage>
</organism>
<keyword evidence="1" id="KW-0812">Transmembrane</keyword>
<evidence type="ECO:0008006" key="4">
    <source>
        <dbReference type="Google" id="ProtNLM"/>
    </source>
</evidence>
<protein>
    <recommendedName>
        <fullName evidence="4">Glutamine cyclotransferase</fullName>
    </recommendedName>
</protein>
<evidence type="ECO:0000256" key="1">
    <source>
        <dbReference type="SAM" id="Phobius"/>
    </source>
</evidence>
<feature type="transmembrane region" description="Helical" evidence="1">
    <location>
        <begin position="31"/>
        <end position="59"/>
    </location>
</feature>